<dbReference type="Pfam" id="PF06386">
    <property type="entry name" value="GvpL_GvpF"/>
    <property type="match status" value="1"/>
</dbReference>
<evidence type="ECO:0000256" key="2">
    <source>
        <dbReference type="ARBA" id="ARBA00035108"/>
    </source>
</evidence>
<dbReference type="GO" id="GO:0031411">
    <property type="term" value="C:gas vesicle"/>
    <property type="evidence" value="ECO:0007669"/>
    <property type="project" value="UniProtKB-SubCell"/>
</dbReference>
<dbReference type="EMBL" id="MTBP01000001">
    <property type="protein sequence ID" value="POM25687.1"/>
    <property type="molecule type" value="Genomic_DNA"/>
</dbReference>
<comment type="caution">
    <text evidence="5">The sequence shown here is derived from an EMBL/GenBank/DDBJ whole genome shotgun (WGS) entry which is preliminary data.</text>
</comment>
<organism evidence="5 6">
    <name type="scientific">Actinomadura rubteroloni</name>
    <dbReference type="NCBI Taxonomy" id="1926885"/>
    <lineage>
        <taxon>Bacteria</taxon>
        <taxon>Bacillati</taxon>
        <taxon>Actinomycetota</taxon>
        <taxon>Actinomycetes</taxon>
        <taxon>Streptosporangiales</taxon>
        <taxon>Thermomonosporaceae</taxon>
        <taxon>Actinomadura</taxon>
    </lineage>
</organism>
<evidence type="ECO:0000256" key="1">
    <source>
        <dbReference type="ARBA" id="ARBA00022987"/>
    </source>
</evidence>
<sequence length="254" mass="27627">MSRASYAYAVTRGLTPDQVAGVRGVAGAQVHLVAHRDLVAVVGAVPLEEYDADALKAKLEHIEWLEAIARAHHGVVDAVGAHGATLPLRMATVYRDDDRVAEVLRDGYERFTAALNTLDGRVEWGVKLYVEPPPPEPAAPPSATGKDYLRRRRDQRRSREDVWRRAAEFGHRVDAALAELAVDTRHHRPQNPQLSGARGENVLNAAYLVDAAGAQDFAERARSADGAVPGIRVEVTGPWAPYSFAVPADPEAVR</sequence>
<reference evidence="5 6" key="1">
    <citation type="journal article" date="2017" name="Chemistry">
        <title>Isolation, Biosynthesis and Chemical Modifications of Rubterolones A-F: Rare Tropolone Alkaloids from Actinomadura sp. 5-2.</title>
        <authorList>
            <person name="Guo H."/>
            <person name="Benndorf R."/>
            <person name="Leichnitz D."/>
            <person name="Klassen J.L."/>
            <person name="Vollmers J."/>
            <person name="Gorls H."/>
            <person name="Steinacker M."/>
            <person name="Weigel C."/>
            <person name="Dahse H.M."/>
            <person name="Kaster A.K."/>
            <person name="de Beer Z.W."/>
            <person name="Poulsen M."/>
            <person name="Beemelmanns C."/>
        </authorList>
    </citation>
    <scope>NUCLEOTIDE SEQUENCE [LARGE SCALE GENOMIC DNA]</scope>
    <source>
        <strain evidence="5 6">5-2</strain>
    </source>
</reference>
<dbReference type="RefSeq" id="WP_103560759.1">
    <property type="nucleotide sequence ID" value="NZ_MTBP01000001.1"/>
</dbReference>
<comment type="similarity">
    <text evidence="3">Belongs to the gas vesicle GvpF/GvpL family.</text>
</comment>
<protein>
    <submittedName>
        <fullName evidence="5">Gas vesicle synthesis protein GvpL/GvpF</fullName>
    </submittedName>
</protein>
<dbReference type="PANTHER" id="PTHR36852:SF1">
    <property type="entry name" value="PROTEIN GVPL 2"/>
    <property type="match status" value="1"/>
</dbReference>
<dbReference type="InterPro" id="IPR009430">
    <property type="entry name" value="GvpL/GvpF"/>
</dbReference>
<keyword evidence="6" id="KW-1185">Reference proteome</keyword>
<dbReference type="PANTHER" id="PTHR36852">
    <property type="entry name" value="PROTEIN GVPL 2"/>
    <property type="match status" value="1"/>
</dbReference>
<proteinExistence type="inferred from homology"/>
<dbReference type="GO" id="GO:0031412">
    <property type="term" value="P:gas vesicle organization"/>
    <property type="evidence" value="ECO:0007669"/>
    <property type="project" value="InterPro"/>
</dbReference>
<evidence type="ECO:0000256" key="3">
    <source>
        <dbReference type="ARBA" id="ARBA00035643"/>
    </source>
</evidence>
<evidence type="ECO:0000313" key="6">
    <source>
        <dbReference type="Proteomes" id="UP000242367"/>
    </source>
</evidence>
<dbReference type="AlphaFoldDB" id="A0A2P4UKV4"/>
<evidence type="ECO:0000256" key="4">
    <source>
        <dbReference type="SAM" id="MobiDB-lite"/>
    </source>
</evidence>
<keyword evidence="1" id="KW-0304">Gas vesicle</keyword>
<accession>A0A2P4UKV4</accession>
<gene>
    <name evidence="5" type="ORF">BTM25_00700</name>
</gene>
<evidence type="ECO:0000313" key="5">
    <source>
        <dbReference type="EMBL" id="POM25687.1"/>
    </source>
</evidence>
<feature type="region of interest" description="Disordered" evidence="4">
    <location>
        <begin position="132"/>
        <end position="154"/>
    </location>
</feature>
<comment type="subcellular location">
    <subcellularLocation>
        <location evidence="2">Gas vesicle</location>
    </subcellularLocation>
</comment>
<dbReference type="Proteomes" id="UP000242367">
    <property type="component" value="Unassembled WGS sequence"/>
</dbReference>
<name>A0A2P4UKV4_9ACTN</name>